<dbReference type="InterPro" id="IPR029056">
    <property type="entry name" value="Ribokinase-like"/>
</dbReference>
<keyword evidence="5" id="KW-0067">ATP-binding</keyword>
<evidence type="ECO:0000256" key="3">
    <source>
        <dbReference type="ARBA" id="ARBA00022741"/>
    </source>
</evidence>
<keyword evidence="8" id="KW-1185">Reference proteome</keyword>
<sequence length="315" mass="34829">MSTLPIICVSYNPCIDRTLQVEYLKEGKQNKATYVSEQAAGKAINIAYIFGELNIPCAIYGFIGLDSAVVFDDRLKKVDNHMRRLPIRTRTNTTMIDDIQKIETYVREIGTPLDVNRFQELIDEVLSVVQRHQWVVLSGSLPPEVPVSLLGHFIIELKKKGAQVAVDTSGEALRVAVDAEPTLIKPNREELCSLVGDELFSNFGITQSAEHLHHFHPMMDILLSDGQNGCYYFADQIRLHALFEPSIVVPIVSTIGSGDALLAGFLAKQLKGHDNKSSLVYAVRIATSTLPNVCAGDIDMSVVNSENFEVTITDI</sequence>
<keyword evidence="3" id="KW-0547">Nucleotide-binding</keyword>
<comment type="similarity">
    <text evidence="1">Belongs to the carbohydrate kinase PfkB family.</text>
</comment>
<gene>
    <name evidence="7" type="ORF">BLNAU_16126</name>
</gene>
<dbReference type="PROSITE" id="PS00584">
    <property type="entry name" value="PFKB_KINASES_2"/>
    <property type="match status" value="1"/>
</dbReference>
<keyword evidence="2 7" id="KW-0808">Transferase</keyword>
<organism evidence="7 8">
    <name type="scientific">Blattamonas nauphoetae</name>
    <dbReference type="NCBI Taxonomy" id="2049346"/>
    <lineage>
        <taxon>Eukaryota</taxon>
        <taxon>Metamonada</taxon>
        <taxon>Preaxostyla</taxon>
        <taxon>Oxymonadida</taxon>
        <taxon>Blattamonas</taxon>
    </lineage>
</organism>
<dbReference type="InterPro" id="IPR002173">
    <property type="entry name" value="Carboh/pur_kinase_PfkB_CS"/>
</dbReference>
<dbReference type="PANTHER" id="PTHR46566">
    <property type="entry name" value="1-PHOSPHOFRUCTOKINASE-RELATED"/>
    <property type="match status" value="1"/>
</dbReference>
<dbReference type="Gene3D" id="3.40.1190.20">
    <property type="match status" value="1"/>
</dbReference>
<dbReference type="Proteomes" id="UP001281761">
    <property type="component" value="Unassembled WGS sequence"/>
</dbReference>
<dbReference type="Pfam" id="PF00294">
    <property type="entry name" value="PfkB"/>
    <property type="match status" value="1"/>
</dbReference>
<name>A0ABQ9X8I5_9EUKA</name>
<reference evidence="7 8" key="1">
    <citation type="journal article" date="2022" name="bioRxiv">
        <title>Genomics of Preaxostyla Flagellates Illuminates Evolutionary Transitions and the Path Towards Mitochondrial Loss.</title>
        <authorList>
            <person name="Novak L.V.F."/>
            <person name="Treitli S.C."/>
            <person name="Pyrih J."/>
            <person name="Halakuc P."/>
            <person name="Pipaliya S.V."/>
            <person name="Vacek V."/>
            <person name="Brzon O."/>
            <person name="Soukal P."/>
            <person name="Eme L."/>
            <person name="Dacks J.B."/>
            <person name="Karnkowska A."/>
            <person name="Elias M."/>
            <person name="Hampl V."/>
        </authorList>
    </citation>
    <scope>NUCLEOTIDE SEQUENCE [LARGE SCALE GENOMIC DNA]</scope>
    <source>
        <strain evidence="7">NAU3</strain>
        <tissue evidence="7">Gut</tissue>
    </source>
</reference>
<evidence type="ECO:0000259" key="6">
    <source>
        <dbReference type="Pfam" id="PF00294"/>
    </source>
</evidence>
<proteinExistence type="inferred from homology"/>
<protein>
    <submittedName>
        <fullName evidence="7">1-phosphofructokinase</fullName>
        <ecNumber evidence="7">2.7.1.56</ecNumber>
    </submittedName>
</protein>
<dbReference type="EC" id="2.7.1.56" evidence="7"/>
<evidence type="ECO:0000256" key="1">
    <source>
        <dbReference type="ARBA" id="ARBA00010688"/>
    </source>
</evidence>
<evidence type="ECO:0000256" key="5">
    <source>
        <dbReference type="ARBA" id="ARBA00022840"/>
    </source>
</evidence>
<evidence type="ECO:0000313" key="7">
    <source>
        <dbReference type="EMBL" id="KAK2948908.1"/>
    </source>
</evidence>
<dbReference type="InterPro" id="IPR017583">
    <property type="entry name" value="Tagatose/fructose_Pkinase"/>
</dbReference>
<comment type="caution">
    <text evidence="7">The sequence shown here is derived from an EMBL/GenBank/DDBJ whole genome shotgun (WGS) entry which is preliminary data.</text>
</comment>
<feature type="domain" description="Carbohydrate kinase PfkB" evidence="6">
    <location>
        <begin position="11"/>
        <end position="287"/>
    </location>
</feature>
<evidence type="ECO:0000313" key="8">
    <source>
        <dbReference type="Proteomes" id="UP001281761"/>
    </source>
</evidence>
<evidence type="ECO:0000256" key="2">
    <source>
        <dbReference type="ARBA" id="ARBA00022679"/>
    </source>
</evidence>
<keyword evidence="4" id="KW-0418">Kinase</keyword>
<dbReference type="EMBL" id="JARBJD010000166">
    <property type="protein sequence ID" value="KAK2948908.1"/>
    <property type="molecule type" value="Genomic_DNA"/>
</dbReference>
<dbReference type="PIRSF" id="PIRSF000535">
    <property type="entry name" value="1PFK/6PFK/LacC"/>
    <property type="match status" value="1"/>
</dbReference>
<dbReference type="InterPro" id="IPR011611">
    <property type="entry name" value="PfkB_dom"/>
</dbReference>
<accession>A0ABQ9X8I5</accession>
<dbReference type="GO" id="GO:0008662">
    <property type="term" value="F:1-phosphofructokinase activity"/>
    <property type="evidence" value="ECO:0007669"/>
    <property type="project" value="UniProtKB-EC"/>
</dbReference>
<evidence type="ECO:0000256" key="4">
    <source>
        <dbReference type="ARBA" id="ARBA00022777"/>
    </source>
</evidence>
<dbReference type="PANTHER" id="PTHR46566:SF2">
    <property type="entry name" value="ATP-DEPENDENT 6-PHOSPHOFRUCTOKINASE ISOZYME 2"/>
    <property type="match status" value="1"/>
</dbReference>
<dbReference type="SUPFAM" id="SSF53613">
    <property type="entry name" value="Ribokinase-like"/>
    <property type="match status" value="1"/>
</dbReference>